<name>A0A1S8X2P2_OPIVI</name>
<sequence>MRRFIAFGANVNAKDPGNWYIEYNYNNLGESLVHHVIAYNRLDLLELFSANNYDFGFPTKRLPASIFGLVVPEASSSSTVRAVEGCFPIHMKSHHSLI</sequence>
<organism evidence="1 2">
    <name type="scientific">Opisthorchis viverrini</name>
    <name type="common">Southeast Asian liver fluke</name>
    <dbReference type="NCBI Taxonomy" id="6198"/>
    <lineage>
        <taxon>Eukaryota</taxon>
        <taxon>Metazoa</taxon>
        <taxon>Spiralia</taxon>
        <taxon>Lophotrochozoa</taxon>
        <taxon>Platyhelminthes</taxon>
        <taxon>Trematoda</taxon>
        <taxon>Digenea</taxon>
        <taxon>Opisthorchiida</taxon>
        <taxon>Opisthorchiata</taxon>
        <taxon>Opisthorchiidae</taxon>
        <taxon>Opisthorchis</taxon>
    </lineage>
</organism>
<proteinExistence type="predicted"/>
<dbReference type="EMBL" id="KV892344">
    <property type="protein sequence ID" value="OON20980.1"/>
    <property type="molecule type" value="Genomic_DNA"/>
</dbReference>
<evidence type="ECO:0000313" key="1">
    <source>
        <dbReference type="EMBL" id="OON20980.1"/>
    </source>
</evidence>
<keyword evidence="2" id="KW-1185">Reference proteome</keyword>
<dbReference type="Proteomes" id="UP000243686">
    <property type="component" value="Unassembled WGS sequence"/>
</dbReference>
<gene>
    <name evidence="1" type="ORF">X801_03133</name>
</gene>
<accession>A0A1S8X2P2</accession>
<dbReference type="AlphaFoldDB" id="A0A1S8X2P2"/>
<reference evidence="1 2" key="1">
    <citation type="submission" date="2015-03" db="EMBL/GenBank/DDBJ databases">
        <title>Draft genome of the nematode, Opisthorchis viverrini.</title>
        <authorList>
            <person name="Mitreva M."/>
        </authorList>
    </citation>
    <scope>NUCLEOTIDE SEQUENCE [LARGE SCALE GENOMIC DNA]</scope>
    <source>
        <strain evidence="1">Khon Kaen</strain>
    </source>
</reference>
<protein>
    <submittedName>
        <fullName evidence="1">Uncharacterized protein</fullName>
    </submittedName>
</protein>
<evidence type="ECO:0000313" key="2">
    <source>
        <dbReference type="Proteomes" id="UP000243686"/>
    </source>
</evidence>